<dbReference type="InterPro" id="IPR014284">
    <property type="entry name" value="RNA_pol_sigma-70_dom"/>
</dbReference>
<dbReference type="SUPFAM" id="SSF88659">
    <property type="entry name" value="Sigma3 and sigma4 domains of RNA polymerase sigma factors"/>
    <property type="match status" value="1"/>
</dbReference>
<dbReference type="GO" id="GO:0003677">
    <property type="term" value="F:DNA binding"/>
    <property type="evidence" value="ECO:0007669"/>
    <property type="project" value="InterPro"/>
</dbReference>
<evidence type="ECO:0000256" key="1">
    <source>
        <dbReference type="ARBA" id="ARBA00010641"/>
    </source>
</evidence>
<dbReference type="InterPro" id="IPR013325">
    <property type="entry name" value="RNA_pol_sigma_r2"/>
</dbReference>
<comment type="similarity">
    <text evidence="1">Belongs to the sigma-70 factor family. ECF subfamily.</text>
</comment>
<dbReference type="GO" id="GO:0006352">
    <property type="term" value="P:DNA-templated transcription initiation"/>
    <property type="evidence" value="ECO:0007669"/>
    <property type="project" value="InterPro"/>
</dbReference>
<name>A0A2A5C8U8_9GAMM</name>
<dbReference type="AlphaFoldDB" id="A0A2A5C8U8"/>
<feature type="domain" description="RNA polymerase sigma factor 70 region 4 type 2" evidence="5">
    <location>
        <begin position="148"/>
        <end position="199"/>
    </location>
</feature>
<evidence type="ECO:0000313" key="7">
    <source>
        <dbReference type="Proteomes" id="UP000228987"/>
    </source>
</evidence>
<dbReference type="InterPro" id="IPR013249">
    <property type="entry name" value="RNA_pol_sigma70_r4_t2"/>
</dbReference>
<evidence type="ECO:0000256" key="2">
    <source>
        <dbReference type="ARBA" id="ARBA00023015"/>
    </source>
</evidence>
<evidence type="ECO:0000256" key="3">
    <source>
        <dbReference type="ARBA" id="ARBA00023082"/>
    </source>
</evidence>
<sequence length="212" mass="24199">MSSLLVSSYGSLFTLGYDIQSNRFNLRKKSLDNSQALGSFFTSIEKRAFRRAQIATGNADDALDIVQDAMVSLINKYANKETQDWELLFHKILTSRIMDWHRRTAIRKRFGTWLSSNDKELELEEPEFEDLNARSPEELMQTSQSIAMLEAALHELSPKQQQVFLLRAWEGLSEKETSVAMSCSVGTIKSHYARARSFLKNKLEAKLEKGSP</sequence>
<keyword evidence="3" id="KW-0731">Sigma factor</keyword>
<evidence type="ECO:0000256" key="4">
    <source>
        <dbReference type="ARBA" id="ARBA00023163"/>
    </source>
</evidence>
<dbReference type="Pfam" id="PF08281">
    <property type="entry name" value="Sigma70_r4_2"/>
    <property type="match status" value="1"/>
</dbReference>
<dbReference type="CDD" id="cd06171">
    <property type="entry name" value="Sigma70_r4"/>
    <property type="match status" value="1"/>
</dbReference>
<reference evidence="7" key="1">
    <citation type="submission" date="2017-08" db="EMBL/GenBank/DDBJ databases">
        <title>A dynamic microbial community with high functional redundancy inhabits the cold, oxic subseafloor aquifer.</title>
        <authorList>
            <person name="Tully B.J."/>
            <person name="Wheat C.G."/>
            <person name="Glazer B.T."/>
            <person name="Huber J.A."/>
        </authorList>
    </citation>
    <scope>NUCLEOTIDE SEQUENCE [LARGE SCALE GENOMIC DNA]</scope>
</reference>
<dbReference type="NCBIfam" id="NF006550">
    <property type="entry name" value="PRK09047.1"/>
    <property type="match status" value="1"/>
</dbReference>
<keyword evidence="4" id="KW-0804">Transcription</keyword>
<dbReference type="PANTHER" id="PTHR43133:SF64">
    <property type="entry name" value="ECF SIGMA FACTOR"/>
    <property type="match status" value="1"/>
</dbReference>
<dbReference type="Gene3D" id="1.10.10.10">
    <property type="entry name" value="Winged helix-like DNA-binding domain superfamily/Winged helix DNA-binding domain"/>
    <property type="match status" value="1"/>
</dbReference>
<gene>
    <name evidence="6" type="ORF">COA71_12120</name>
</gene>
<dbReference type="GO" id="GO:0016987">
    <property type="term" value="F:sigma factor activity"/>
    <property type="evidence" value="ECO:0007669"/>
    <property type="project" value="UniProtKB-KW"/>
</dbReference>
<dbReference type="PANTHER" id="PTHR43133">
    <property type="entry name" value="RNA POLYMERASE ECF-TYPE SIGMA FACTO"/>
    <property type="match status" value="1"/>
</dbReference>
<dbReference type="InterPro" id="IPR013324">
    <property type="entry name" value="RNA_pol_sigma_r3/r4-like"/>
</dbReference>
<protein>
    <submittedName>
        <fullName evidence="6">RNA polymerase sigma factor</fullName>
    </submittedName>
</protein>
<evidence type="ECO:0000313" key="6">
    <source>
        <dbReference type="EMBL" id="PCJ40247.1"/>
    </source>
</evidence>
<dbReference type="SUPFAM" id="SSF88946">
    <property type="entry name" value="Sigma2 domain of RNA polymerase sigma factors"/>
    <property type="match status" value="1"/>
</dbReference>
<comment type="caution">
    <text evidence="6">The sequence shown here is derived from an EMBL/GenBank/DDBJ whole genome shotgun (WGS) entry which is preliminary data.</text>
</comment>
<dbReference type="NCBIfam" id="TIGR02937">
    <property type="entry name" value="sigma70-ECF"/>
    <property type="match status" value="1"/>
</dbReference>
<dbReference type="InterPro" id="IPR039425">
    <property type="entry name" value="RNA_pol_sigma-70-like"/>
</dbReference>
<dbReference type="InterPro" id="IPR036388">
    <property type="entry name" value="WH-like_DNA-bd_sf"/>
</dbReference>
<accession>A0A2A5C8U8</accession>
<proteinExistence type="inferred from homology"/>
<dbReference type="Proteomes" id="UP000228987">
    <property type="component" value="Unassembled WGS sequence"/>
</dbReference>
<evidence type="ECO:0000259" key="5">
    <source>
        <dbReference type="Pfam" id="PF08281"/>
    </source>
</evidence>
<keyword evidence="2" id="KW-0805">Transcription regulation</keyword>
<dbReference type="EMBL" id="NVWI01000010">
    <property type="protein sequence ID" value="PCJ40247.1"/>
    <property type="molecule type" value="Genomic_DNA"/>
</dbReference>
<organism evidence="6 7">
    <name type="scientific">SAR86 cluster bacterium</name>
    <dbReference type="NCBI Taxonomy" id="2030880"/>
    <lineage>
        <taxon>Bacteria</taxon>
        <taxon>Pseudomonadati</taxon>
        <taxon>Pseudomonadota</taxon>
        <taxon>Gammaproteobacteria</taxon>
        <taxon>SAR86 cluster</taxon>
    </lineage>
</organism>
<dbReference type="Gene3D" id="1.10.1740.10">
    <property type="match status" value="1"/>
</dbReference>